<reference evidence="2 3" key="1">
    <citation type="journal article" date="2016" name="Mol. Biol. Evol.">
        <title>Comparative Genomics of Early-Diverging Mushroom-Forming Fungi Provides Insights into the Origins of Lignocellulose Decay Capabilities.</title>
        <authorList>
            <person name="Nagy L.G."/>
            <person name="Riley R."/>
            <person name="Tritt A."/>
            <person name="Adam C."/>
            <person name="Daum C."/>
            <person name="Floudas D."/>
            <person name="Sun H."/>
            <person name="Yadav J.S."/>
            <person name="Pangilinan J."/>
            <person name="Larsson K.H."/>
            <person name="Matsuura K."/>
            <person name="Barry K."/>
            <person name="Labutti K."/>
            <person name="Kuo R."/>
            <person name="Ohm R.A."/>
            <person name="Bhattacharya S.S."/>
            <person name="Shirouzu T."/>
            <person name="Yoshinaga Y."/>
            <person name="Martin F.M."/>
            <person name="Grigoriev I.V."/>
            <person name="Hibbett D.S."/>
        </authorList>
    </citation>
    <scope>NUCLEOTIDE SEQUENCE [LARGE SCALE GENOMIC DNA]</scope>
    <source>
        <strain evidence="2 3">HHB12029</strain>
    </source>
</reference>
<feature type="region of interest" description="Disordered" evidence="1">
    <location>
        <begin position="1"/>
        <end position="61"/>
    </location>
</feature>
<sequence length="140" mass="15547">MSAQPSGSRRQGSSGSCAQSGDMVRYRRGAREIATERMSACEKTKREHDHSCSTASPERPMMRQSLIDVEHPFSLPIWKPAAVQKVAQLPETQRPRYARGPLSRHLGHCTAPVHDWRLALTASSSPSYSAISLNSGRRYL</sequence>
<keyword evidence="3" id="KW-1185">Reference proteome</keyword>
<organism evidence="2 3">
    <name type="scientific">Exidia glandulosa HHB12029</name>
    <dbReference type="NCBI Taxonomy" id="1314781"/>
    <lineage>
        <taxon>Eukaryota</taxon>
        <taxon>Fungi</taxon>
        <taxon>Dikarya</taxon>
        <taxon>Basidiomycota</taxon>
        <taxon>Agaricomycotina</taxon>
        <taxon>Agaricomycetes</taxon>
        <taxon>Auriculariales</taxon>
        <taxon>Exidiaceae</taxon>
        <taxon>Exidia</taxon>
    </lineage>
</organism>
<gene>
    <name evidence="2" type="ORF">EXIGLDRAFT_424162</name>
</gene>
<evidence type="ECO:0000313" key="3">
    <source>
        <dbReference type="Proteomes" id="UP000077266"/>
    </source>
</evidence>
<feature type="compositionally biased region" description="Low complexity" evidence="1">
    <location>
        <begin position="1"/>
        <end position="21"/>
    </location>
</feature>
<evidence type="ECO:0000256" key="1">
    <source>
        <dbReference type="SAM" id="MobiDB-lite"/>
    </source>
</evidence>
<evidence type="ECO:0000313" key="2">
    <source>
        <dbReference type="EMBL" id="KZV96470.1"/>
    </source>
</evidence>
<proteinExistence type="predicted"/>
<name>A0A165KK66_EXIGL</name>
<feature type="compositionally biased region" description="Basic and acidic residues" evidence="1">
    <location>
        <begin position="29"/>
        <end position="51"/>
    </location>
</feature>
<dbReference type="Proteomes" id="UP000077266">
    <property type="component" value="Unassembled WGS sequence"/>
</dbReference>
<dbReference type="EMBL" id="KV425942">
    <property type="protein sequence ID" value="KZV96470.1"/>
    <property type="molecule type" value="Genomic_DNA"/>
</dbReference>
<accession>A0A165KK66</accession>
<dbReference type="AlphaFoldDB" id="A0A165KK66"/>
<dbReference type="InParanoid" id="A0A165KK66"/>
<protein>
    <submittedName>
        <fullName evidence="2">Uncharacterized protein</fullName>
    </submittedName>
</protein>